<keyword evidence="1" id="KW-0812">Transmembrane</keyword>
<keyword evidence="1" id="KW-1133">Transmembrane helix</keyword>
<evidence type="ECO:0000313" key="2">
    <source>
        <dbReference type="EMBL" id="AZS73536.1"/>
    </source>
</evidence>
<dbReference type="Pfam" id="PF11361">
    <property type="entry name" value="DUF3159"/>
    <property type="match status" value="1"/>
</dbReference>
<reference evidence="2 3" key="1">
    <citation type="submission" date="2018-04" db="EMBL/GenBank/DDBJ databases">
        <title>Complete genome sequences of Streptomyces lydicus strain WYEC and characterization of antagonistic properties of biological control agents.</title>
        <authorList>
            <person name="Mariita R.M."/>
            <person name="Sello J.K."/>
        </authorList>
    </citation>
    <scope>NUCLEOTIDE SEQUENCE [LARGE SCALE GENOMIC DNA]</scope>
    <source>
        <strain evidence="2 3">WYEC 108</strain>
    </source>
</reference>
<dbReference type="EMBL" id="CP029042">
    <property type="protein sequence ID" value="AZS73536.1"/>
    <property type="molecule type" value="Genomic_DNA"/>
</dbReference>
<evidence type="ECO:0000313" key="3">
    <source>
        <dbReference type="Proteomes" id="UP000275579"/>
    </source>
</evidence>
<gene>
    <name evidence="2" type="ORF">DDE74_23600</name>
</gene>
<sequence>MDPAAHHEAGGADAVRTAVRNRLRSTVIDVTPVFGFTVTFALTHRLGVALTLALTAGAGVFLHRLVRKEPVRQALGVLVLVCAQGVLAGRTGEATNFFLPHLVVHGVMAVVTPVLLVLGRPPLGVMVGLVTGERTRWRRCTVRRRAFVKGSLVLYTGNLLMLSVQLPLFLTGQAVALGSVDVFGPVVFALGALLGWRVYRRSVGTHRCEAPVGTSADLSHPLERTVR</sequence>
<organism evidence="2 3">
    <name type="scientific">Streptomyces lydicus</name>
    <dbReference type="NCBI Taxonomy" id="47763"/>
    <lineage>
        <taxon>Bacteria</taxon>
        <taxon>Bacillati</taxon>
        <taxon>Actinomycetota</taxon>
        <taxon>Actinomycetes</taxon>
        <taxon>Kitasatosporales</taxon>
        <taxon>Streptomycetaceae</taxon>
        <taxon>Streptomyces</taxon>
    </lineage>
</organism>
<dbReference type="InterPro" id="IPR016566">
    <property type="entry name" value="UCP010219"/>
</dbReference>
<evidence type="ECO:0000256" key="1">
    <source>
        <dbReference type="SAM" id="Phobius"/>
    </source>
</evidence>
<evidence type="ECO:0008006" key="4">
    <source>
        <dbReference type="Google" id="ProtNLM"/>
    </source>
</evidence>
<name>A0A3Q9KC69_9ACTN</name>
<keyword evidence="1" id="KW-0472">Membrane</keyword>
<feature type="transmembrane region" description="Helical" evidence="1">
    <location>
        <begin position="98"/>
        <end position="118"/>
    </location>
</feature>
<feature type="transmembrane region" description="Helical" evidence="1">
    <location>
        <begin position="74"/>
        <end position="92"/>
    </location>
</feature>
<proteinExistence type="predicted"/>
<dbReference type="RefSeq" id="WP_127152510.1">
    <property type="nucleotide sequence ID" value="NZ_CP029042.1"/>
</dbReference>
<protein>
    <recommendedName>
        <fullName evidence="4">DUF3159 domain-containing protein</fullName>
    </recommendedName>
</protein>
<feature type="transmembrane region" description="Helical" evidence="1">
    <location>
        <begin position="146"/>
        <end position="170"/>
    </location>
</feature>
<feature type="transmembrane region" description="Helical" evidence="1">
    <location>
        <begin position="182"/>
        <end position="199"/>
    </location>
</feature>
<dbReference type="AlphaFoldDB" id="A0A3Q9KC69"/>
<accession>A0A3Q9KC69</accession>
<dbReference type="Proteomes" id="UP000275579">
    <property type="component" value="Chromosome"/>
</dbReference>
<feature type="transmembrane region" description="Helical" evidence="1">
    <location>
        <begin position="42"/>
        <end position="62"/>
    </location>
</feature>